<accession>A0A835ZP46</accession>
<name>A0A835ZP46_9STRA</name>
<gene>
    <name evidence="1" type="ORF">JKP88DRAFT_352067</name>
</gene>
<dbReference type="EMBL" id="JAFCMP010000010">
    <property type="protein sequence ID" value="KAG5192138.1"/>
    <property type="molecule type" value="Genomic_DNA"/>
</dbReference>
<reference evidence="1" key="1">
    <citation type="submission" date="2021-02" db="EMBL/GenBank/DDBJ databases">
        <title>First Annotated Genome of the Yellow-green Alga Tribonema minus.</title>
        <authorList>
            <person name="Mahan K.M."/>
        </authorList>
    </citation>
    <scope>NUCLEOTIDE SEQUENCE</scope>
    <source>
        <strain evidence="1">UTEX B ZZ1240</strain>
    </source>
</reference>
<keyword evidence="2" id="KW-1185">Reference proteome</keyword>
<proteinExistence type="predicted"/>
<protein>
    <submittedName>
        <fullName evidence="1">Uncharacterized protein</fullName>
    </submittedName>
</protein>
<dbReference type="Proteomes" id="UP000664859">
    <property type="component" value="Unassembled WGS sequence"/>
</dbReference>
<evidence type="ECO:0000313" key="1">
    <source>
        <dbReference type="EMBL" id="KAG5192138.1"/>
    </source>
</evidence>
<sequence length="122" mass="13652">MALTAVRARAATVAALRALRHPAMAVPARGVMDGFGNLNEREKGEELVHMRREEKLLLMKLRENLRTSRTELKEILGPYAAKLPGDVVEKLLDWKAKKPLYKSGEREGARQYVLSGKESRAA</sequence>
<comment type="caution">
    <text evidence="1">The sequence shown here is derived from an EMBL/GenBank/DDBJ whole genome shotgun (WGS) entry which is preliminary data.</text>
</comment>
<evidence type="ECO:0000313" key="2">
    <source>
        <dbReference type="Proteomes" id="UP000664859"/>
    </source>
</evidence>
<organism evidence="1 2">
    <name type="scientific">Tribonema minus</name>
    <dbReference type="NCBI Taxonomy" id="303371"/>
    <lineage>
        <taxon>Eukaryota</taxon>
        <taxon>Sar</taxon>
        <taxon>Stramenopiles</taxon>
        <taxon>Ochrophyta</taxon>
        <taxon>PX clade</taxon>
        <taxon>Xanthophyceae</taxon>
        <taxon>Tribonematales</taxon>
        <taxon>Tribonemataceae</taxon>
        <taxon>Tribonema</taxon>
    </lineage>
</organism>
<dbReference type="AlphaFoldDB" id="A0A835ZP46"/>